<evidence type="ECO:0000259" key="8">
    <source>
        <dbReference type="PROSITE" id="PS50928"/>
    </source>
</evidence>
<proteinExistence type="inferred from homology"/>
<dbReference type="PANTHER" id="PTHR47737:SF1">
    <property type="entry name" value="GLYCINE BETAINE_PROLINE BETAINE TRANSPORT SYSTEM PERMEASE PROTEIN PROW"/>
    <property type="match status" value="1"/>
</dbReference>
<evidence type="ECO:0000256" key="1">
    <source>
        <dbReference type="ARBA" id="ARBA00004141"/>
    </source>
</evidence>
<dbReference type="Pfam" id="PF00528">
    <property type="entry name" value="BPD_transp_1"/>
    <property type="match status" value="2"/>
</dbReference>
<keyword evidence="5 7" id="KW-1133">Transmembrane helix</keyword>
<protein>
    <submittedName>
        <fullName evidence="9">Glycine betaine/proline transport system permease protein</fullName>
    </submittedName>
</protein>
<dbReference type="Gene3D" id="1.10.3720.10">
    <property type="entry name" value="MetI-like"/>
    <property type="match status" value="2"/>
</dbReference>
<keyword evidence="10" id="KW-1185">Reference proteome</keyword>
<comment type="subcellular location">
    <subcellularLocation>
        <location evidence="7">Cell membrane</location>
        <topology evidence="7">Multi-pass membrane protein</topology>
    </subcellularLocation>
    <subcellularLocation>
        <location evidence="1">Membrane</location>
        <topology evidence="1">Multi-pass membrane protein</topology>
    </subcellularLocation>
</comment>
<name>A0ABU0Q592_STRAH</name>
<evidence type="ECO:0000256" key="5">
    <source>
        <dbReference type="ARBA" id="ARBA00022989"/>
    </source>
</evidence>
<keyword evidence="4 7" id="KW-0812">Transmembrane</keyword>
<feature type="transmembrane region" description="Helical" evidence="7">
    <location>
        <begin position="191"/>
        <end position="217"/>
    </location>
</feature>
<feature type="transmembrane region" description="Helical" evidence="7">
    <location>
        <begin position="472"/>
        <end position="491"/>
    </location>
</feature>
<dbReference type="SUPFAM" id="SSF161098">
    <property type="entry name" value="MetI-like"/>
    <property type="match status" value="2"/>
</dbReference>
<keyword evidence="2 7" id="KW-0813">Transport</keyword>
<feature type="transmembrane region" description="Helical" evidence="7">
    <location>
        <begin position="444"/>
        <end position="460"/>
    </location>
</feature>
<dbReference type="PANTHER" id="PTHR47737">
    <property type="entry name" value="GLYCINE BETAINE/PROLINE BETAINE TRANSPORT SYSTEM PERMEASE PROTEIN PROW"/>
    <property type="match status" value="1"/>
</dbReference>
<evidence type="ECO:0000256" key="4">
    <source>
        <dbReference type="ARBA" id="ARBA00022692"/>
    </source>
</evidence>
<dbReference type="InterPro" id="IPR035906">
    <property type="entry name" value="MetI-like_sf"/>
</dbReference>
<feature type="domain" description="ABC transmembrane type-1" evidence="8">
    <location>
        <begin position="463"/>
        <end position="642"/>
    </location>
</feature>
<feature type="transmembrane region" description="Helical" evidence="7">
    <location>
        <begin position="422"/>
        <end position="438"/>
    </location>
</feature>
<feature type="transmembrane region" description="Helical" evidence="7">
    <location>
        <begin position="343"/>
        <end position="363"/>
    </location>
</feature>
<reference evidence="9 10" key="1">
    <citation type="submission" date="2023-07" db="EMBL/GenBank/DDBJ databases">
        <title>Comparative genomics of wheat-associated soil bacteria to identify genetic determinants of phenazine resistance.</title>
        <authorList>
            <person name="Mouncey N."/>
        </authorList>
    </citation>
    <scope>NUCLEOTIDE SEQUENCE [LARGE SCALE GENOMIC DNA]</scope>
    <source>
        <strain evidence="9 10">W4I19-2</strain>
    </source>
</reference>
<keyword evidence="3" id="KW-1003">Cell membrane</keyword>
<evidence type="ECO:0000256" key="2">
    <source>
        <dbReference type="ARBA" id="ARBA00022448"/>
    </source>
</evidence>
<evidence type="ECO:0000313" key="9">
    <source>
        <dbReference type="EMBL" id="MDQ0685822.1"/>
    </source>
</evidence>
<feature type="domain" description="ABC transmembrane type-1" evidence="8">
    <location>
        <begin position="143"/>
        <end position="322"/>
    </location>
</feature>
<evidence type="ECO:0000256" key="3">
    <source>
        <dbReference type="ARBA" id="ARBA00022475"/>
    </source>
</evidence>
<comment type="caution">
    <text evidence="9">The sequence shown here is derived from an EMBL/GenBank/DDBJ whole genome shotgun (WGS) entry which is preliminary data.</text>
</comment>
<organism evidence="9 10">
    <name type="scientific">Streptomyces achromogenes</name>
    <dbReference type="NCBI Taxonomy" id="67255"/>
    <lineage>
        <taxon>Bacteria</taxon>
        <taxon>Bacillati</taxon>
        <taxon>Actinomycetota</taxon>
        <taxon>Actinomycetes</taxon>
        <taxon>Kitasatosporales</taxon>
        <taxon>Streptomycetaceae</taxon>
        <taxon>Streptomyces</taxon>
    </lineage>
</organism>
<evidence type="ECO:0000256" key="7">
    <source>
        <dbReference type="RuleBase" id="RU363032"/>
    </source>
</evidence>
<evidence type="ECO:0000256" key="6">
    <source>
        <dbReference type="ARBA" id="ARBA00023136"/>
    </source>
</evidence>
<feature type="transmembrane region" description="Helical" evidence="7">
    <location>
        <begin position="581"/>
        <end position="609"/>
    </location>
</feature>
<accession>A0ABU0Q592</accession>
<feature type="transmembrane region" description="Helical" evidence="7">
    <location>
        <begin position="621"/>
        <end position="638"/>
    </location>
</feature>
<comment type="similarity">
    <text evidence="7">Belongs to the binding-protein-dependent transport system permease family.</text>
</comment>
<dbReference type="CDD" id="cd06261">
    <property type="entry name" value="TM_PBP2"/>
    <property type="match status" value="2"/>
</dbReference>
<feature type="transmembrane region" description="Helical" evidence="7">
    <location>
        <begin position="295"/>
        <end position="318"/>
    </location>
</feature>
<dbReference type="RefSeq" id="WP_307045373.1">
    <property type="nucleotide sequence ID" value="NZ_JAUSYA010000001.1"/>
</dbReference>
<feature type="transmembrane region" description="Helical" evidence="7">
    <location>
        <begin position="94"/>
        <end position="116"/>
    </location>
</feature>
<gene>
    <name evidence="9" type="ORF">QFZ56_004785</name>
</gene>
<feature type="transmembrane region" description="Helical" evidence="7">
    <location>
        <begin position="511"/>
        <end position="537"/>
    </location>
</feature>
<dbReference type="PROSITE" id="PS50928">
    <property type="entry name" value="ABC_TM1"/>
    <property type="match status" value="2"/>
</dbReference>
<dbReference type="Proteomes" id="UP001243364">
    <property type="component" value="Unassembled WGS sequence"/>
</dbReference>
<dbReference type="EMBL" id="JAUSYA010000001">
    <property type="protein sequence ID" value="MDQ0685822.1"/>
    <property type="molecule type" value="Genomic_DNA"/>
</dbReference>
<feature type="transmembrane region" description="Helical" evidence="7">
    <location>
        <begin position="269"/>
        <end position="288"/>
    </location>
</feature>
<dbReference type="InterPro" id="IPR000515">
    <property type="entry name" value="MetI-like"/>
</dbReference>
<feature type="transmembrane region" description="Helical" evidence="7">
    <location>
        <begin position="123"/>
        <end position="141"/>
    </location>
</feature>
<evidence type="ECO:0000313" key="10">
    <source>
        <dbReference type="Proteomes" id="UP001243364"/>
    </source>
</evidence>
<keyword evidence="6 7" id="KW-0472">Membrane</keyword>
<feature type="transmembrane region" description="Helical" evidence="7">
    <location>
        <begin position="147"/>
        <end position="170"/>
    </location>
</feature>
<sequence>MATVTAPAPRVSLPGVLKHRSVAKLALLALAAAVLVPLANAQWASGSWPAALTVDLTEPLGRASDWIIDNRDSHPLFLYGFGYVSNAVVLCVRAVYLVLLAAGWAGVTVAAALIAWRVAGVRLAAGTAVAFLACGLLGMWIPTMQTLALMVVAVLVSVAVGAVLGLAAGLSDRMDRILRPVLDTMQVLPAFAYLLPVVLIFGIGVPAAVLATVVYAAPPMARLTSLGLRGADKEVLEAVESLGATARQRLLTARIPLARKELLLGLNQTIMMALSMAVIASVIGAGGLGDRVYQALASVDVGAALAAGIPIVLLAVVLDRVTGAAGDGDPGAGTRHGGLSRRAGWAAALAATVVVAVAVRLAGRLDWPDAWTLNIAEPVNRAVDWMTDHLYSGVPVIGGTADWAGHFTTWVLDPLRDGLQGLPWWSVLLIVAALAWVIGTWRTALTAVLAMAAIGVLGVWKPSLDTLSQVLAAVAVTLVLGFATGIAAARSDRFERLLRPVLDVFQTMPQFVYLIPVVALFGVGRAPAVAAAVVYALPAVVRITAQGLRQVDPAALESARSLGASSGQQIRQVQLPLARPALLLALNQGVVLVLAVVIIGGLVGGGALGYDVVFGLAQGDLATGLVAGAAIVCLGLMLDRVTQPTERRTKKGA</sequence>